<feature type="domain" description="DUF6377" evidence="4">
    <location>
        <begin position="263"/>
        <end position="530"/>
    </location>
</feature>
<keyword evidence="1" id="KW-0175">Coiled coil</keyword>
<organism evidence="5 6">
    <name type="scientific">Sphingobacterium alkalisoli</name>
    <dbReference type="NCBI Taxonomy" id="1874115"/>
    <lineage>
        <taxon>Bacteria</taxon>
        <taxon>Pseudomonadati</taxon>
        <taxon>Bacteroidota</taxon>
        <taxon>Sphingobacteriia</taxon>
        <taxon>Sphingobacteriales</taxon>
        <taxon>Sphingobacteriaceae</taxon>
        <taxon>Sphingobacterium</taxon>
    </lineage>
</organism>
<evidence type="ECO:0000256" key="2">
    <source>
        <dbReference type="SAM" id="Phobius"/>
    </source>
</evidence>
<feature type="transmembrane region" description="Helical" evidence="2">
    <location>
        <begin position="334"/>
        <end position="357"/>
    </location>
</feature>
<keyword evidence="3" id="KW-0732">Signal</keyword>
<proteinExistence type="predicted"/>
<evidence type="ECO:0000313" key="6">
    <source>
        <dbReference type="Proteomes" id="UP000309872"/>
    </source>
</evidence>
<keyword evidence="2" id="KW-0472">Membrane</keyword>
<feature type="chain" id="PRO_5021031507" description="DUF6377 domain-containing protein" evidence="3">
    <location>
        <begin position="22"/>
        <end position="573"/>
    </location>
</feature>
<dbReference type="Pfam" id="PF19904">
    <property type="entry name" value="DUF6377"/>
    <property type="match status" value="1"/>
</dbReference>
<dbReference type="RefSeq" id="WP_136819378.1">
    <property type="nucleotide sequence ID" value="NZ_BMJX01000001.1"/>
</dbReference>
<evidence type="ECO:0000313" key="5">
    <source>
        <dbReference type="EMBL" id="TJY68512.1"/>
    </source>
</evidence>
<dbReference type="OrthoDB" id="1044679at2"/>
<accession>A0A4U0HD07</accession>
<keyword evidence="6" id="KW-1185">Reference proteome</keyword>
<reference evidence="5 6" key="1">
    <citation type="submission" date="2019-04" db="EMBL/GenBank/DDBJ databases">
        <title>Sphingobacterium olei sp. nov., isolated from oil-contaminated soil.</title>
        <authorList>
            <person name="Liu B."/>
        </authorList>
    </citation>
    <scope>NUCLEOTIDE SEQUENCE [LARGE SCALE GENOMIC DNA]</scope>
    <source>
        <strain evidence="5 6">Y3L14</strain>
    </source>
</reference>
<comment type="caution">
    <text evidence="5">The sequence shown here is derived from an EMBL/GenBank/DDBJ whole genome shotgun (WGS) entry which is preliminary data.</text>
</comment>
<feature type="signal peptide" evidence="3">
    <location>
        <begin position="1"/>
        <end position="21"/>
    </location>
</feature>
<evidence type="ECO:0000256" key="3">
    <source>
        <dbReference type="SAM" id="SignalP"/>
    </source>
</evidence>
<sequence>MKIALSTILLTLLFSFLPGRAQTDMSYSESFTLLKSEIAKSDYYLEKKLTQIDQMRKQLDSSNSPVAQFDACKSLFQMYYDLQIDSALKYAEHMLALSETSLKQQPIYRTESMLFIARVYAYTGTYRESKEILDSARIVGAGLADEINLLYFTVRMELYKGLAEYTILASEKKIYKSEINACLDSLLRYTPEQSVWHTIHLANKLKAKKEYDSAIKVLFGAYNRLSLEDREMAHVAFYMSTLFHLKGDLEQEKRFLAVSAITDVKYAVKAYVSLWKLAALLYDEGDIETAYQFVELSLQDATYSGAFRWFQQIIKILPKIYEAYNTKIVQQRNAISSGFLIIACLLAFTILLSLFVVKQYRKLRKTKDQLSVLNDDLTKMNQELNSMSNQLHLSNAELHIANSQMAFSNNELIAMSLLKETYLSKFIDLCSDYIEKLNDYRVNLKRLLKRGMIEKIQRELDSTAYIEKEYKAFLINFDETFLKLYPNFVMEFNNLLPVEERTEVKGALLTTELRIFALIRLGITDSAKISRFLRCSISTIYTYRSKTKNKSICPDQFEGRIQVLDREDLLLSY</sequence>
<dbReference type="AlphaFoldDB" id="A0A4U0HD07"/>
<evidence type="ECO:0000256" key="1">
    <source>
        <dbReference type="SAM" id="Coils"/>
    </source>
</evidence>
<protein>
    <recommendedName>
        <fullName evidence="4">DUF6377 domain-containing protein</fullName>
    </recommendedName>
</protein>
<gene>
    <name evidence="5" type="ORF">FAZ19_04455</name>
</gene>
<keyword evidence="2" id="KW-1133">Transmembrane helix</keyword>
<evidence type="ECO:0000259" key="4">
    <source>
        <dbReference type="Pfam" id="PF19904"/>
    </source>
</evidence>
<feature type="coiled-coil region" evidence="1">
    <location>
        <begin position="363"/>
        <end position="397"/>
    </location>
</feature>
<name>A0A4U0HD07_9SPHI</name>
<dbReference type="Proteomes" id="UP000309872">
    <property type="component" value="Unassembled WGS sequence"/>
</dbReference>
<dbReference type="InterPro" id="IPR045957">
    <property type="entry name" value="DUF6377"/>
</dbReference>
<dbReference type="EMBL" id="SUKA01000001">
    <property type="protein sequence ID" value="TJY68512.1"/>
    <property type="molecule type" value="Genomic_DNA"/>
</dbReference>
<keyword evidence="2" id="KW-0812">Transmembrane</keyword>